<dbReference type="GO" id="GO:0005524">
    <property type="term" value="F:ATP binding"/>
    <property type="evidence" value="ECO:0007669"/>
    <property type="project" value="UniProtKB-KW"/>
</dbReference>
<protein>
    <submittedName>
        <fullName evidence="5">ABC transporter ATP-binding protein</fullName>
    </submittedName>
</protein>
<dbReference type="EMBL" id="JAQNDM010000002">
    <property type="protein sequence ID" value="MDC0708560.1"/>
    <property type="molecule type" value="Genomic_DNA"/>
</dbReference>
<reference evidence="5 6" key="1">
    <citation type="submission" date="2022-11" db="EMBL/GenBank/DDBJ databases">
        <title>Minimal conservation of predation-associated metabolite biosynthetic gene clusters underscores biosynthetic potential of Myxococcota including descriptions for ten novel species: Archangium lansinium sp. nov., Myxococcus landrumus sp. nov., Nannocystis bai.</title>
        <authorList>
            <person name="Ahearne A."/>
            <person name="Stevens C."/>
            <person name="Dowd S."/>
        </authorList>
    </citation>
    <scope>NUCLEOTIDE SEQUENCE [LARGE SCALE GENOMIC DNA]</scope>
    <source>
        <strain evidence="5 6">NCWAL01</strain>
    </source>
</reference>
<dbReference type="PROSITE" id="PS00211">
    <property type="entry name" value="ABC_TRANSPORTER_1"/>
    <property type="match status" value="1"/>
</dbReference>
<evidence type="ECO:0000256" key="2">
    <source>
        <dbReference type="ARBA" id="ARBA00022741"/>
    </source>
</evidence>
<organism evidence="5 6">
    <name type="scientific">Stigmatella ashevillensis</name>
    <dbReference type="NCBI Taxonomy" id="2995309"/>
    <lineage>
        <taxon>Bacteria</taxon>
        <taxon>Pseudomonadati</taxon>
        <taxon>Myxococcota</taxon>
        <taxon>Myxococcia</taxon>
        <taxon>Myxococcales</taxon>
        <taxon>Cystobacterineae</taxon>
        <taxon>Archangiaceae</taxon>
        <taxon>Stigmatella</taxon>
    </lineage>
</organism>
<dbReference type="SMART" id="SM00382">
    <property type="entry name" value="AAA"/>
    <property type="match status" value="1"/>
</dbReference>
<keyword evidence="2" id="KW-0547">Nucleotide-binding</keyword>
<dbReference type="PROSITE" id="PS50893">
    <property type="entry name" value="ABC_TRANSPORTER_2"/>
    <property type="match status" value="1"/>
</dbReference>
<dbReference type="InterPro" id="IPR027417">
    <property type="entry name" value="P-loop_NTPase"/>
</dbReference>
<dbReference type="CDD" id="cd03255">
    <property type="entry name" value="ABC_MJ0796_LolCDE_FtsE"/>
    <property type="match status" value="1"/>
</dbReference>
<evidence type="ECO:0000256" key="3">
    <source>
        <dbReference type="ARBA" id="ARBA00022840"/>
    </source>
</evidence>
<keyword evidence="1" id="KW-0813">Transport</keyword>
<evidence type="ECO:0000313" key="5">
    <source>
        <dbReference type="EMBL" id="MDC0708560.1"/>
    </source>
</evidence>
<dbReference type="InterPro" id="IPR017871">
    <property type="entry name" value="ABC_transporter-like_CS"/>
</dbReference>
<sequence length="253" mass="27411">MSQNVQVKSPVPESSGVVPEHVNKTSVVLLQQATRAYGAGETAVKAVDGVDLAIEKGAFVALTGPSGSGKSTCLNMIGAIDSPTSGKVIVDGVDLSTLDSRRLTDFRKERIGFIFQEFNLIPVLTVYENVELPLQIQGGKSRGQMAEIINPVLERVGLKHLSHRLPRQLSGGQQQRVAIARALVKRPAVLLADEPTANLDSTTAREILHLMKDLNSTFGTTFIFSSHDQLVMEYANRLVKLRDGKITGIEERG</sequence>
<proteinExistence type="predicted"/>
<dbReference type="PANTHER" id="PTHR24220">
    <property type="entry name" value="IMPORT ATP-BINDING PROTEIN"/>
    <property type="match status" value="1"/>
</dbReference>
<comment type="caution">
    <text evidence="5">The sequence shown here is derived from an EMBL/GenBank/DDBJ whole genome shotgun (WGS) entry which is preliminary data.</text>
</comment>
<dbReference type="InterPro" id="IPR003439">
    <property type="entry name" value="ABC_transporter-like_ATP-bd"/>
</dbReference>
<evidence type="ECO:0000259" key="4">
    <source>
        <dbReference type="PROSITE" id="PS50893"/>
    </source>
</evidence>
<dbReference type="InterPro" id="IPR003593">
    <property type="entry name" value="AAA+_ATPase"/>
</dbReference>
<accession>A0ABT5D631</accession>
<gene>
    <name evidence="5" type="ORF">POL68_08770</name>
</gene>
<keyword evidence="6" id="KW-1185">Reference proteome</keyword>
<dbReference type="InterPro" id="IPR017911">
    <property type="entry name" value="MacB-like_ATP-bd"/>
</dbReference>
<evidence type="ECO:0000256" key="1">
    <source>
        <dbReference type="ARBA" id="ARBA00022448"/>
    </source>
</evidence>
<name>A0ABT5D631_9BACT</name>
<keyword evidence="3 5" id="KW-0067">ATP-binding</keyword>
<dbReference type="RefSeq" id="WP_272136517.1">
    <property type="nucleotide sequence ID" value="NZ_JAQNDM010000002.1"/>
</dbReference>
<feature type="domain" description="ABC transporter" evidence="4">
    <location>
        <begin position="28"/>
        <end position="252"/>
    </location>
</feature>
<dbReference type="Pfam" id="PF00005">
    <property type="entry name" value="ABC_tran"/>
    <property type="match status" value="1"/>
</dbReference>
<evidence type="ECO:0000313" key="6">
    <source>
        <dbReference type="Proteomes" id="UP001221838"/>
    </source>
</evidence>
<dbReference type="Proteomes" id="UP001221838">
    <property type="component" value="Unassembled WGS sequence"/>
</dbReference>
<dbReference type="Gene3D" id="3.40.50.300">
    <property type="entry name" value="P-loop containing nucleotide triphosphate hydrolases"/>
    <property type="match status" value="1"/>
</dbReference>
<dbReference type="SUPFAM" id="SSF52540">
    <property type="entry name" value="P-loop containing nucleoside triphosphate hydrolases"/>
    <property type="match status" value="1"/>
</dbReference>
<dbReference type="PANTHER" id="PTHR24220:SF86">
    <property type="entry name" value="ABC TRANSPORTER ABCH.1"/>
    <property type="match status" value="1"/>
</dbReference>
<dbReference type="InterPro" id="IPR015854">
    <property type="entry name" value="ABC_transpr_LolD-like"/>
</dbReference>